<keyword evidence="3 4" id="KW-0067">ATP-binding</keyword>
<feature type="compositionally biased region" description="Low complexity" evidence="5">
    <location>
        <begin position="249"/>
        <end position="262"/>
    </location>
</feature>
<name>A0ABX2DYR3_9BACL</name>
<feature type="region of interest" description="Disordered" evidence="5">
    <location>
        <begin position="249"/>
        <end position="277"/>
    </location>
</feature>
<feature type="binding site" evidence="4">
    <location>
        <begin position="289"/>
        <end position="292"/>
    </location>
    <ligand>
        <name>ATP</name>
        <dbReference type="ChEBI" id="CHEBI:30616"/>
    </ligand>
</feature>
<feature type="binding site" evidence="4">
    <location>
        <position position="320"/>
    </location>
    <ligand>
        <name>ATP</name>
        <dbReference type="ChEBI" id="CHEBI:30616"/>
    </ligand>
</feature>
<dbReference type="EC" id="6.3.4.18" evidence="4"/>
<dbReference type="SUPFAM" id="SSF56059">
    <property type="entry name" value="Glutathione synthetase ATP-binding domain-like"/>
    <property type="match status" value="1"/>
</dbReference>
<evidence type="ECO:0000256" key="1">
    <source>
        <dbReference type="ARBA" id="ARBA00022741"/>
    </source>
</evidence>
<feature type="binding site" evidence="4">
    <location>
        <position position="175"/>
    </location>
    <ligand>
        <name>ATP</name>
        <dbReference type="ChEBI" id="CHEBI:30616"/>
    </ligand>
</feature>
<dbReference type="Pfam" id="PF02222">
    <property type="entry name" value="ATP-grasp"/>
    <property type="match status" value="2"/>
</dbReference>
<evidence type="ECO:0000259" key="6">
    <source>
        <dbReference type="PROSITE" id="PS50975"/>
    </source>
</evidence>
<evidence type="ECO:0000256" key="2">
    <source>
        <dbReference type="ARBA" id="ARBA00022755"/>
    </source>
</evidence>
<dbReference type="Gene3D" id="3.30.1490.20">
    <property type="entry name" value="ATP-grasp fold, A domain"/>
    <property type="match status" value="1"/>
</dbReference>
<dbReference type="PANTHER" id="PTHR11609">
    <property type="entry name" value="PURINE BIOSYNTHESIS PROTEIN 6/7, PUR6/7"/>
    <property type="match status" value="1"/>
</dbReference>
<dbReference type="InterPro" id="IPR016185">
    <property type="entry name" value="PreATP-grasp_dom_sf"/>
</dbReference>
<keyword evidence="4" id="KW-0436">Ligase</keyword>
<keyword evidence="8" id="KW-1185">Reference proteome</keyword>
<evidence type="ECO:0000256" key="5">
    <source>
        <dbReference type="SAM" id="MobiDB-lite"/>
    </source>
</evidence>
<proteinExistence type="inferred from homology"/>
<feature type="compositionally biased region" description="Basic and acidic residues" evidence="5">
    <location>
        <begin position="22"/>
        <end position="53"/>
    </location>
</feature>
<feature type="region of interest" description="Disordered" evidence="5">
    <location>
        <begin position="1"/>
        <end position="53"/>
    </location>
</feature>
<dbReference type="Pfam" id="PF17769">
    <property type="entry name" value="PurK_C"/>
    <property type="match status" value="1"/>
</dbReference>
<keyword evidence="2 4" id="KW-0658">Purine biosynthesis</keyword>
<feature type="binding site" evidence="4">
    <location>
        <position position="297"/>
    </location>
    <ligand>
        <name>ATP</name>
        <dbReference type="ChEBI" id="CHEBI:30616"/>
    </ligand>
</feature>
<dbReference type="PROSITE" id="PS50975">
    <property type="entry name" value="ATP_GRASP"/>
    <property type="match status" value="1"/>
</dbReference>
<comment type="function">
    <text evidence="4">Catalyzes the ATP-dependent conversion of 5-aminoimidazole ribonucleotide (AIR) and HCO(3)(-) to N5-carboxyaminoimidazole ribonucleotide (N5-CAIR).</text>
</comment>
<feature type="domain" description="ATP-grasp" evidence="6">
    <location>
        <begin position="179"/>
        <end position="404"/>
    </location>
</feature>
<comment type="pathway">
    <text evidence="4">Purine metabolism; IMP biosynthesis via de novo pathway; 5-amino-1-(5-phospho-D-ribosyl)imidazole-4-carboxylate from 5-amino-1-(5-phospho-D-ribosyl)imidazole (N5-CAIR route): step 1/2.</text>
</comment>
<dbReference type="SUPFAM" id="SSF51246">
    <property type="entry name" value="Rudiment single hybrid motif"/>
    <property type="match status" value="1"/>
</dbReference>
<reference evidence="7 8" key="1">
    <citation type="submission" date="2020-05" db="EMBL/GenBank/DDBJ databases">
        <title>Paenibacillus glebae, sp. nov., Paenibacillus humi sp. nov., Paenibacillus pedi sp. nov., Paenibacillus terrestris sp. nov. and Paenibacillus terricola sp. nov., isolated from a forest top soil sample.</title>
        <authorList>
            <person name="Qi S."/>
            <person name="Carlier A."/>
            <person name="Cnockaert M."/>
            <person name="Vandamme P."/>
        </authorList>
    </citation>
    <scope>NUCLEOTIDE SEQUENCE [LARGE SCALE GENOMIC DNA]</scope>
    <source>
        <strain evidence="7 8">LMG 29502</strain>
    </source>
</reference>
<dbReference type="Proteomes" id="UP000711047">
    <property type="component" value="Unassembled WGS sequence"/>
</dbReference>
<dbReference type="InterPro" id="IPR005875">
    <property type="entry name" value="PurK"/>
</dbReference>
<comment type="caution">
    <text evidence="7">The sequence shown here is derived from an EMBL/GenBank/DDBJ whole genome shotgun (WGS) entry which is preliminary data.</text>
</comment>
<evidence type="ECO:0000256" key="3">
    <source>
        <dbReference type="ARBA" id="ARBA00022840"/>
    </source>
</evidence>
<keyword evidence="1 4" id="KW-0547">Nucleotide-binding</keyword>
<comment type="catalytic activity">
    <reaction evidence="4">
        <text>5-amino-1-(5-phospho-beta-D-ribosyl)imidazole + hydrogencarbonate + ATP = 5-carboxyamino-1-(5-phospho-D-ribosyl)imidazole + ADP + phosphate + 2 H(+)</text>
        <dbReference type="Rhea" id="RHEA:19317"/>
        <dbReference type="ChEBI" id="CHEBI:15378"/>
        <dbReference type="ChEBI" id="CHEBI:17544"/>
        <dbReference type="ChEBI" id="CHEBI:30616"/>
        <dbReference type="ChEBI" id="CHEBI:43474"/>
        <dbReference type="ChEBI" id="CHEBI:58730"/>
        <dbReference type="ChEBI" id="CHEBI:137981"/>
        <dbReference type="ChEBI" id="CHEBI:456216"/>
        <dbReference type="EC" id="6.3.4.18"/>
    </reaction>
</comment>
<comment type="similarity">
    <text evidence="4">Belongs to the PurK/PurT family.</text>
</comment>
<dbReference type="InterPro" id="IPR040686">
    <property type="entry name" value="PurK_C"/>
</dbReference>
<dbReference type="InterPro" id="IPR054350">
    <property type="entry name" value="PurT/PurK_preATP-grasp"/>
</dbReference>
<gene>
    <name evidence="4" type="primary">purK</name>
    <name evidence="7" type="ORF">HQN87_31810</name>
</gene>
<dbReference type="Gene3D" id="3.40.50.20">
    <property type="match status" value="1"/>
</dbReference>
<evidence type="ECO:0000256" key="4">
    <source>
        <dbReference type="HAMAP-Rule" id="MF_01928"/>
    </source>
</evidence>
<organism evidence="7 8">
    <name type="scientific">Paenibacillus tritici</name>
    <dbReference type="NCBI Taxonomy" id="1873425"/>
    <lineage>
        <taxon>Bacteria</taxon>
        <taxon>Bacillati</taxon>
        <taxon>Bacillota</taxon>
        <taxon>Bacilli</taxon>
        <taxon>Bacillales</taxon>
        <taxon>Paenibacillaceae</taxon>
        <taxon>Paenibacillus</taxon>
    </lineage>
</organism>
<feature type="binding site" evidence="4">
    <location>
        <begin position="374"/>
        <end position="375"/>
    </location>
    <ligand>
        <name>ATP</name>
        <dbReference type="ChEBI" id="CHEBI:30616"/>
    </ligand>
</feature>
<feature type="binding site" evidence="4">
    <location>
        <position position="215"/>
    </location>
    <ligand>
        <name>ATP</name>
        <dbReference type="ChEBI" id="CHEBI:30616"/>
    </ligand>
</feature>
<dbReference type="Pfam" id="PF22660">
    <property type="entry name" value="RS_preATP-grasp-like"/>
    <property type="match status" value="1"/>
</dbReference>
<dbReference type="Gene3D" id="3.30.470.20">
    <property type="entry name" value="ATP-grasp fold, B domain"/>
    <property type="match status" value="1"/>
</dbReference>
<dbReference type="SUPFAM" id="SSF52440">
    <property type="entry name" value="PreATP-grasp domain"/>
    <property type="match status" value="1"/>
</dbReference>
<comment type="subunit">
    <text evidence="4">Homodimer.</text>
</comment>
<dbReference type="RefSeq" id="WP_173141342.1">
    <property type="nucleotide sequence ID" value="NZ_JABMKX010000035.1"/>
</dbReference>
<dbReference type="EMBL" id="JABMKX010000035">
    <property type="protein sequence ID" value="NQX49887.1"/>
    <property type="molecule type" value="Genomic_DNA"/>
</dbReference>
<sequence length="489" mass="51057">MKPEELKGAGLEGGAEQAAGRGEAERTAEAEGRAERADRDEAGAERVTEAEDAGRIGRAAAADVWTAAEPPRTLLPGATIGVLGGGQLGRMLALSGSAMGYRFVALDPAQDAPCGQVTPQITAAYNDRDAARELARRADVITYEFENVDAGVAALLTEESYVPQGSALLYTTQHRLREKAAIEAAGVPVAPYRKVGSLAELEAAAADLGLPCVLKTATGGYDGKGQAVIRRAEELAAAFRQVAPGAAAPAPQASGVPASPGTSGAGGAPLTDTASAEAAPGNAPELVLEKFIAFQCEISVIAARSASGEVKSFPPAENIHVNNILHLSIVPARVPEEIQRRACELAEKIVSGMGAVGLLAVEMFVTKDGELFVNELAPRPHNSGHYTMDACVTSQFEQHVRAICNLPLGETTLLTPVVMVNVLGQHLDGAIQAACRADEEANKPGVSPKLHIYGKTESKTGRKMGHINLLCKDTGDGLSWVEQTNLWRN</sequence>
<evidence type="ECO:0000313" key="8">
    <source>
        <dbReference type="Proteomes" id="UP000711047"/>
    </source>
</evidence>
<dbReference type="InterPro" id="IPR003135">
    <property type="entry name" value="ATP-grasp_carboxylate-amine"/>
</dbReference>
<dbReference type="InterPro" id="IPR011761">
    <property type="entry name" value="ATP-grasp"/>
</dbReference>
<feature type="binding site" evidence="4">
    <location>
        <begin position="220"/>
        <end position="226"/>
    </location>
    <ligand>
        <name>ATP</name>
        <dbReference type="ChEBI" id="CHEBI:30616"/>
    </ligand>
</feature>
<dbReference type="InterPro" id="IPR011054">
    <property type="entry name" value="Rudment_hybrid_motif"/>
</dbReference>
<accession>A0ABX2DYR3</accession>
<dbReference type="PANTHER" id="PTHR11609:SF5">
    <property type="entry name" value="PHOSPHORIBOSYLAMINOIMIDAZOLE CARBOXYLASE"/>
    <property type="match status" value="1"/>
</dbReference>
<dbReference type="InterPro" id="IPR013815">
    <property type="entry name" value="ATP_grasp_subdomain_1"/>
</dbReference>
<evidence type="ECO:0000313" key="7">
    <source>
        <dbReference type="EMBL" id="NQX49887.1"/>
    </source>
</evidence>
<protein>
    <recommendedName>
        <fullName evidence="4">N5-carboxyaminoimidazole ribonucleotide synthase</fullName>
        <shortName evidence="4">N5-CAIR synthase</shortName>
        <ecNumber evidence="4">6.3.4.18</ecNumber>
    </recommendedName>
    <alternativeName>
        <fullName evidence="4">5-(carboxyamino)imidazole ribonucleotide synthetase</fullName>
    </alternativeName>
</protein>
<dbReference type="HAMAP" id="MF_01928">
    <property type="entry name" value="PurK"/>
    <property type="match status" value="1"/>
</dbReference>